<accession>A0AAV4TPN8</accession>
<comment type="caution">
    <text evidence="1">The sequence shown here is derived from an EMBL/GenBank/DDBJ whole genome shotgun (WGS) entry which is preliminary data.</text>
</comment>
<name>A0AAV4TPN8_9ARAC</name>
<protein>
    <submittedName>
        <fullName evidence="1">Uncharacterized protein</fullName>
    </submittedName>
</protein>
<gene>
    <name evidence="1" type="ORF">CDAR_455381</name>
</gene>
<dbReference type="Proteomes" id="UP001054837">
    <property type="component" value="Unassembled WGS sequence"/>
</dbReference>
<sequence>MEITKCEYCDAYITKFDVHNCVRFGNQYRQCSTTLPQCSSRNLDVDIELITEEEMEYEARWPSLNQTFHFPSKPYVKENEYKSVNLQQSSEPIKVLRSLLSQLSVASNPGHLANSSTSLEGKGFLNGFQTWPKKCPDEPNGSTS</sequence>
<proteinExistence type="predicted"/>
<dbReference type="AlphaFoldDB" id="A0AAV4TPN8"/>
<organism evidence="1 2">
    <name type="scientific">Caerostris darwini</name>
    <dbReference type="NCBI Taxonomy" id="1538125"/>
    <lineage>
        <taxon>Eukaryota</taxon>
        <taxon>Metazoa</taxon>
        <taxon>Ecdysozoa</taxon>
        <taxon>Arthropoda</taxon>
        <taxon>Chelicerata</taxon>
        <taxon>Arachnida</taxon>
        <taxon>Araneae</taxon>
        <taxon>Araneomorphae</taxon>
        <taxon>Entelegynae</taxon>
        <taxon>Araneoidea</taxon>
        <taxon>Araneidae</taxon>
        <taxon>Caerostris</taxon>
    </lineage>
</organism>
<evidence type="ECO:0000313" key="2">
    <source>
        <dbReference type="Proteomes" id="UP001054837"/>
    </source>
</evidence>
<evidence type="ECO:0000313" key="1">
    <source>
        <dbReference type="EMBL" id="GIY47094.1"/>
    </source>
</evidence>
<keyword evidence="2" id="KW-1185">Reference proteome</keyword>
<reference evidence="1 2" key="1">
    <citation type="submission" date="2021-06" db="EMBL/GenBank/DDBJ databases">
        <title>Caerostris darwini draft genome.</title>
        <authorList>
            <person name="Kono N."/>
            <person name="Arakawa K."/>
        </authorList>
    </citation>
    <scope>NUCLEOTIDE SEQUENCE [LARGE SCALE GENOMIC DNA]</scope>
</reference>
<dbReference type="EMBL" id="BPLQ01009867">
    <property type="protein sequence ID" value="GIY47094.1"/>
    <property type="molecule type" value="Genomic_DNA"/>
</dbReference>